<dbReference type="Proteomes" id="UP000295122">
    <property type="component" value="Unassembled WGS sequence"/>
</dbReference>
<reference evidence="2 3" key="1">
    <citation type="submission" date="2019-03" db="EMBL/GenBank/DDBJ databases">
        <title>Genomic Encyclopedia of Type Strains, Phase IV (KMG-IV): sequencing the most valuable type-strain genomes for metagenomic binning, comparative biology and taxonomic classification.</title>
        <authorList>
            <person name="Goeker M."/>
        </authorList>
    </citation>
    <scope>NUCLEOTIDE SEQUENCE [LARGE SCALE GENOMIC DNA]</scope>
    <source>
        <strain evidence="2 3">DSM 25903</strain>
    </source>
</reference>
<name>A0A4V3DWM2_9HYPH</name>
<sequence>MRRCLGVLSGFVLVAAASAANADDTDDLSKKLQNPVADLISVPIQGNFDWQGGDGRGRAATINVQPVVPVKLNEDWNLIVRTIMPLSYRHHYGPDRVFGLGDITQSFFFSPRHPSGLTWGAGPVFLWPTATDEILGGGKWGAGLTGVALVQSGAWTVGALANHIWSYAGPSGREDVSATFLQPFVSYNFGKGFSVTLNSEASYDWVREQWTVPINLGAAQVFKIGDQAMSASVGIRYYAVRPDSAPRWGLRAAVTFLFPT</sequence>
<protein>
    <recommendedName>
        <fullName evidence="4">Outer membrane beta-barrel porin/alpha-amylase</fullName>
    </recommendedName>
</protein>
<comment type="caution">
    <text evidence="2">The sequence shown here is derived from an EMBL/GenBank/DDBJ whole genome shotgun (WGS) entry which is preliminary data.</text>
</comment>
<keyword evidence="1" id="KW-0732">Signal</keyword>
<evidence type="ECO:0008006" key="4">
    <source>
        <dbReference type="Google" id="ProtNLM"/>
    </source>
</evidence>
<organism evidence="2 3">
    <name type="scientific">Enterovirga rhinocerotis</name>
    <dbReference type="NCBI Taxonomy" id="1339210"/>
    <lineage>
        <taxon>Bacteria</taxon>
        <taxon>Pseudomonadati</taxon>
        <taxon>Pseudomonadota</taxon>
        <taxon>Alphaproteobacteria</taxon>
        <taxon>Hyphomicrobiales</taxon>
        <taxon>Methylobacteriaceae</taxon>
        <taxon>Enterovirga</taxon>
    </lineage>
</organism>
<dbReference type="AlphaFoldDB" id="A0A4V3DWM2"/>
<dbReference type="RefSeq" id="WP_133774286.1">
    <property type="nucleotide sequence ID" value="NZ_SNZR01000017.1"/>
</dbReference>
<proteinExistence type="predicted"/>
<feature type="signal peptide" evidence="1">
    <location>
        <begin position="1"/>
        <end position="22"/>
    </location>
</feature>
<dbReference type="EMBL" id="SNZR01000017">
    <property type="protein sequence ID" value="TDR85349.1"/>
    <property type="molecule type" value="Genomic_DNA"/>
</dbReference>
<evidence type="ECO:0000256" key="1">
    <source>
        <dbReference type="SAM" id="SignalP"/>
    </source>
</evidence>
<keyword evidence="3" id="KW-1185">Reference proteome</keyword>
<accession>A0A4V3DWM2</accession>
<evidence type="ECO:0000313" key="3">
    <source>
        <dbReference type="Proteomes" id="UP000295122"/>
    </source>
</evidence>
<evidence type="ECO:0000313" key="2">
    <source>
        <dbReference type="EMBL" id="TDR85349.1"/>
    </source>
</evidence>
<gene>
    <name evidence="2" type="ORF">EV668_4470</name>
</gene>
<feature type="chain" id="PRO_5020358807" description="Outer membrane beta-barrel porin/alpha-amylase" evidence="1">
    <location>
        <begin position="23"/>
        <end position="260"/>
    </location>
</feature>
<dbReference type="OrthoDB" id="9809066at2"/>